<evidence type="ECO:0000256" key="4">
    <source>
        <dbReference type="ARBA" id="ARBA00022692"/>
    </source>
</evidence>
<dbReference type="PROSITE" id="PS50928">
    <property type="entry name" value="ABC_TM1"/>
    <property type="match status" value="1"/>
</dbReference>
<gene>
    <name evidence="9" type="ORF">TL08_12775</name>
</gene>
<keyword evidence="10" id="KW-1185">Reference proteome</keyword>
<dbReference type="InterPro" id="IPR035906">
    <property type="entry name" value="MetI-like_sf"/>
</dbReference>
<feature type="transmembrane region" description="Helical" evidence="7">
    <location>
        <begin position="21"/>
        <end position="41"/>
    </location>
</feature>
<feature type="transmembrane region" description="Helical" evidence="7">
    <location>
        <begin position="214"/>
        <end position="232"/>
    </location>
</feature>
<dbReference type="GO" id="GO:0005886">
    <property type="term" value="C:plasma membrane"/>
    <property type="evidence" value="ECO:0007669"/>
    <property type="project" value="UniProtKB-SubCell"/>
</dbReference>
<name>A0AAC9HQ95_9PSEU</name>
<dbReference type="GO" id="GO:0055085">
    <property type="term" value="P:transmembrane transport"/>
    <property type="evidence" value="ECO:0007669"/>
    <property type="project" value="InterPro"/>
</dbReference>
<evidence type="ECO:0000256" key="3">
    <source>
        <dbReference type="ARBA" id="ARBA00022475"/>
    </source>
</evidence>
<evidence type="ECO:0000256" key="5">
    <source>
        <dbReference type="ARBA" id="ARBA00022989"/>
    </source>
</evidence>
<dbReference type="PANTHER" id="PTHR43386:SF25">
    <property type="entry name" value="PEPTIDE ABC TRANSPORTER PERMEASE PROTEIN"/>
    <property type="match status" value="1"/>
</dbReference>
<keyword evidence="4 7" id="KW-0812">Transmembrane</keyword>
<dbReference type="Gene3D" id="1.10.3720.10">
    <property type="entry name" value="MetI-like"/>
    <property type="match status" value="1"/>
</dbReference>
<evidence type="ECO:0000256" key="2">
    <source>
        <dbReference type="ARBA" id="ARBA00022448"/>
    </source>
</evidence>
<dbReference type="CDD" id="cd06261">
    <property type="entry name" value="TM_PBP2"/>
    <property type="match status" value="1"/>
</dbReference>
<organism evidence="9 10">
    <name type="scientific">Actinoalloteichus hymeniacidonis</name>
    <dbReference type="NCBI Taxonomy" id="340345"/>
    <lineage>
        <taxon>Bacteria</taxon>
        <taxon>Bacillati</taxon>
        <taxon>Actinomycetota</taxon>
        <taxon>Actinomycetes</taxon>
        <taxon>Pseudonocardiales</taxon>
        <taxon>Pseudonocardiaceae</taxon>
        <taxon>Actinoalloteichus</taxon>
    </lineage>
</organism>
<comment type="subcellular location">
    <subcellularLocation>
        <location evidence="1 7">Cell membrane</location>
        <topology evidence="1 7">Multi-pass membrane protein</topology>
    </subcellularLocation>
</comment>
<dbReference type="Pfam" id="PF00528">
    <property type="entry name" value="BPD_transp_1"/>
    <property type="match status" value="1"/>
</dbReference>
<dbReference type="InterPro" id="IPR050366">
    <property type="entry name" value="BP-dependent_transpt_permease"/>
</dbReference>
<dbReference type="PANTHER" id="PTHR43386">
    <property type="entry name" value="OLIGOPEPTIDE TRANSPORT SYSTEM PERMEASE PROTEIN APPC"/>
    <property type="match status" value="1"/>
</dbReference>
<evidence type="ECO:0000256" key="6">
    <source>
        <dbReference type="ARBA" id="ARBA00023136"/>
    </source>
</evidence>
<evidence type="ECO:0000256" key="1">
    <source>
        <dbReference type="ARBA" id="ARBA00004651"/>
    </source>
</evidence>
<reference evidence="10" key="1">
    <citation type="submission" date="2016-03" db="EMBL/GenBank/DDBJ databases">
        <title>Complete genome sequence of the type strain Actinoalloteichus hymeniacidonis DSM 45092.</title>
        <authorList>
            <person name="Schaffert L."/>
            <person name="Albersmeier A."/>
            <person name="Winkler A."/>
            <person name="Kalinowski J."/>
            <person name="Zotchev S."/>
            <person name="Ruckert C."/>
        </authorList>
    </citation>
    <scope>NUCLEOTIDE SEQUENCE [LARGE SCALE GENOMIC DNA]</scope>
    <source>
        <strain evidence="10">HPA177(T) (DSM 45092(T))</strain>
    </source>
</reference>
<comment type="similarity">
    <text evidence="7">Belongs to the binding-protein-dependent transport system permease family.</text>
</comment>
<feature type="transmembrane region" description="Helical" evidence="7">
    <location>
        <begin position="86"/>
        <end position="112"/>
    </location>
</feature>
<keyword evidence="6 7" id="KW-0472">Membrane</keyword>
<protein>
    <submittedName>
        <fullName evidence="9">ABC-type dipeptide/oligopeptide/nickel transport system, permease component</fullName>
    </submittedName>
</protein>
<sequence length="284" mass="29435">MSVLAARADATESGWARVRRWRPGVVLSVLVLLITLAWATVPSVFAPGDPLAGVPARALTPPDATHWFGTDHLGRDLYTRVVHGTALSVAATAIAVALALVVGTVIGLLAGFLGGLVDDVLMRLVDVLLAVPPLLMSLTVITVLGSGTITVAIAVGVASVAGFARVMRAEVLRVRQATFVEAAVGGGVRPVRVLLRHVLPNATGPVGALTTVEFGQAFLAVAALGFLGFGAAPPQPEWGLLVSEGRGYLATSWWYTTLPGLVIVAVVLAATRLGRALKENGRRI</sequence>
<dbReference type="InterPro" id="IPR000515">
    <property type="entry name" value="MetI-like"/>
</dbReference>
<proteinExistence type="inferred from homology"/>
<evidence type="ECO:0000313" key="10">
    <source>
        <dbReference type="Proteomes" id="UP000095210"/>
    </source>
</evidence>
<dbReference type="SUPFAM" id="SSF161098">
    <property type="entry name" value="MetI-like"/>
    <property type="match status" value="1"/>
</dbReference>
<feature type="transmembrane region" description="Helical" evidence="7">
    <location>
        <begin position="252"/>
        <end position="274"/>
    </location>
</feature>
<dbReference type="KEGG" id="ahm:TL08_12775"/>
<evidence type="ECO:0000259" key="8">
    <source>
        <dbReference type="PROSITE" id="PS50928"/>
    </source>
</evidence>
<feature type="domain" description="ABC transmembrane type-1" evidence="8">
    <location>
        <begin position="85"/>
        <end position="274"/>
    </location>
</feature>
<keyword evidence="3" id="KW-1003">Cell membrane</keyword>
<dbReference type="Proteomes" id="UP000095210">
    <property type="component" value="Chromosome"/>
</dbReference>
<keyword evidence="2 7" id="KW-0813">Transport</keyword>
<keyword evidence="5 7" id="KW-1133">Transmembrane helix</keyword>
<accession>A0AAC9HQ95</accession>
<dbReference type="EMBL" id="CP014859">
    <property type="protein sequence ID" value="AOS63369.1"/>
    <property type="molecule type" value="Genomic_DNA"/>
</dbReference>
<evidence type="ECO:0000256" key="7">
    <source>
        <dbReference type="RuleBase" id="RU363032"/>
    </source>
</evidence>
<dbReference type="AlphaFoldDB" id="A0AAC9HQ95"/>
<feature type="transmembrane region" description="Helical" evidence="7">
    <location>
        <begin position="124"/>
        <end position="143"/>
    </location>
</feature>
<feature type="transmembrane region" description="Helical" evidence="7">
    <location>
        <begin position="149"/>
        <end position="167"/>
    </location>
</feature>
<dbReference type="RefSeq" id="WP_084642953.1">
    <property type="nucleotide sequence ID" value="NZ_CP014859.1"/>
</dbReference>
<evidence type="ECO:0000313" key="9">
    <source>
        <dbReference type="EMBL" id="AOS63369.1"/>
    </source>
</evidence>